<dbReference type="eggNOG" id="COG0463">
    <property type="taxonomic scope" value="Bacteria"/>
</dbReference>
<feature type="transmembrane region" description="Helical" evidence="1">
    <location>
        <begin position="116"/>
        <end position="137"/>
    </location>
</feature>
<dbReference type="AlphaFoldDB" id="D3Q0D5"/>
<dbReference type="STRING" id="446470.Snas_0077"/>
<feature type="transmembrane region" description="Helical" evidence="1">
    <location>
        <begin position="25"/>
        <end position="44"/>
    </location>
</feature>
<feature type="transmembrane region" description="Helical" evidence="1">
    <location>
        <begin position="420"/>
        <end position="438"/>
    </location>
</feature>
<name>D3Q0D5_STANL</name>
<protein>
    <recommendedName>
        <fullName evidence="4">Glycosyl transferase</fullName>
    </recommendedName>
</protein>
<feature type="transmembrane region" description="Helical" evidence="1">
    <location>
        <begin position="315"/>
        <end position="332"/>
    </location>
</feature>
<evidence type="ECO:0000313" key="3">
    <source>
        <dbReference type="Proteomes" id="UP000000844"/>
    </source>
</evidence>
<feature type="transmembrane region" description="Helical" evidence="1">
    <location>
        <begin position="215"/>
        <end position="232"/>
    </location>
</feature>
<evidence type="ECO:0000256" key="1">
    <source>
        <dbReference type="SAM" id="Phobius"/>
    </source>
</evidence>
<keyword evidence="1" id="KW-0472">Membrane</keyword>
<keyword evidence="1" id="KW-1133">Transmembrane helix</keyword>
<dbReference type="Proteomes" id="UP000000844">
    <property type="component" value="Chromosome"/>
</dbReference>
<reference evidence="2 3" key="1">
    <citation type="journal article" date="2009" name="Stand. Genomic Sci.">
        <title>Complete genome sequence of Stackebrandtia nassauensis type strain (LLR-40K-21).</title>
        <authorList>
            <person name="Munk C."/>
            <person name="Lapidus A."/>
            <person name="Copeland A."/>
            <person name="Jando M."/>
            <person name="Mayilraj S."/>
            <person name="Glavina Del Rio T."/>
            <person name="Nolan M."/>
            <person name="Chen F."/>
            <person name="Lucas S."/>
            <person name="Tice H."/>
            <person name="Cheng J.F."/>
            <person name="Han C."/>
            <person name="Detter J.C."/>
            <person name="Bruce D."/>
            <person name="Goodwin L."/>
            <person name="Chain P."/>
            <person name="Pitluck S."/>
            <person name="Goker M."/>
            <person name="Ovchinikova G."/>
            <person name="Pati A."/>
            <person name="Ivanova N."/>
            <person name="Mavromatis K."/>
            <person name="Chen A."/>
            <person name="Palaniappan K."/>
            <person name="Land M."/>
            <person name="Hauser L."/>
            <person name="Chang Y.J."/>
            <person name="Jeffries C.D."/>
            <person name="Bristow J."/>
            <person name="Eisen J.A."/>
            <person name="Markowitz V."/>
            <person name="Hugenholtz P."/>
            <person name="Kyrpides N.C."/>
            <person name="Klenk H.P."/>
        </authorList>
    </citation>
    <scope>NUCLEOTIDE SEQUENCE [LARGE SCALE GENOMIC DNA]</scope>
    <source>
        <strain evidence="3">DSM 44728 / CIP 108903 / NRRL B-16338 / NBRC 102104 / LLR-40K-21</strain>
    </source>
</reference>
<keyword evidence="3" id="KW-1185">Reference proteome</keyword>
<sequence length="585" mass="63715">MTATAVLAAAETRSRSRWRPWHARAWVPATYLVASVALYLGLWASPSGRYLIDSGQDQNQWEWFFAVTARSVTELDNPLFTTLQNHPEGVNLMANTTMLGVSVPLTPVTLLLGPGVTWALVLTGSLAATATAWYWLLHRRLGHSRLAAALGGGFCGFAPPVITHAHAHPNFVALFVLPFVVALLLRLWDGERPLRDGAILGLLLAYQIFLGEEVLLLFATGMTIFAIAYAATRPARARAALRPLGTGLGVAAAVSLSLVAFPLYWQFLGPQSYSGLLHGNAGNDLLAFVTFASRSLGGDDRTAGALAWSTEQNSFFGWPLVIMVVTLAAVLWRVPRARALSITVAVAALLSLGSSVKFDGEDTLIPGPWLLLSWLPLYESVLDSRLAMVCVPAIAVLLAMAVDRVRLLFGLPHWQRTPRLLWTGVLLAVLAPIAPTPFTVVDRAPTPTFFTSGMWREYVPDGGTVVPVPIPSPGDTTALQWQLDSDLDFRLPEGYFIGPGQPDRRGIYGAMRRPTSVLLREVRDSGEGRDVTEEQREQAAEDLRHWDAELVVLGPHPAEDALRYTVEDLLGPGHRAGGVWVWKVR</sequence>
<evidence type="ECO:0000313" key="2">
    <source>
        <dbReference type="EMBL" id="ADD39799.1"/>
    </source>
</evidence>
<organism evidence="2 3">
    <name type="scientific">Stackebrandtia nassauensis (strain DSM 44728 / CIP 108903 / NRRL B-16338 / NBRC 102104 / LLR-40K-21)</name>
    <dbReference type="NCBI Taxonomy" id="446470"/>
    <lineage>
        <taxon>Bacteria</taxon>
        <taxon>Bacillati</taxon>
        <taxon>Actinomycetota</taxon>
        <taxon>Actinomycetes</taxon>
        <taxon>Glycomycetales</taxon>
        <taxon>Glycomycetaceae</taxon>
        <taxon>Stackebrandtia</taxon>
    </lineage>
</organism>
<accession>D3Q0D5</accession>
<feature type="transmembrane region" description="Helical" evidence="1">
    <location>
        <begin position="244"/>
        <end position="265"/>
    </location>
</feature>
<feature type="transmembrane region" description="Helical" evidence="1">
    <location>
        <begin position="339"/>
        <end position="358"/>
    </location>
</feature>
<feature type="transmembrane region" description="Helical" evidence="1">
    <location>
        <begin position="378"/>
        <end position="399"/>
    </location>
</feature>
<keyword evidence="1" id="KW-0812">Transmembrane</keyword>
<dbReference type="OrthoDB" id="2369748at2"/>
<proteinExistence type="predicted"/>
<dbReference type="HOGENOM" id="CLU_016537_0_0_11"/>
<gene>
    <name evidence="2" type="ordered locus">Snas_0077</name>
</gene>
<evidence type="ECO:0008006" key="4">
    <source>
        <dbReference type="Google" id="ProtNLM"/>
    </source>
</evidence>
<feature type="transmembrane region" description="Helical" evidence="1">
    <location>
        <begin position="171"/>
        <end position="188"/>
    </location>
</feature>
<dbReference type="KEGG" id="sna:Snas_0077"/>
<dbReference type="RefSeq" id="WP_013015370.1">
    <property type="nucleotide sequence ID" value="NC_013947.1"/>
</dbReference>
<dbReference type="EMBL" id="CP001778">
    <property type="protein sequence ID" value="ADD39799.1"/>
    <property type="molecule type" value="Genomic_DNA"/>
</dbReference>